<evidence type="ECO:0000313" key="6">
    <source>
        <dbReference type="Proteomes" id="UP000272051"/>
    </source>
</evidence>
<dbReference type="SUPFAM" id="SSF48150">
    <property type="entry name" value="DNA-glycosylase"/>
    <property type="match status" value="1"/>
</dbReference>
<comment type="caution">
    <text evidence="5">The sequence shown here is derived from an EMBL/GenBank/DDBJ whole genome shotgun (WGS) entry which is preliminary data.</text>
</comment>
<dbReference type="GO" id="GO:0140078">
    <property type="term" value="F:class I DNA-(apurinic or apyrimidinic site) endonuclease activity"/>
    <property type="evidence" value="ECO:0007669"/>
    <property type="project" value="UniProtKB-EC"/>
</dbReference>
<protein>
    <recommendedName>
        <fullName evidence="2">DNA-(apurinic or apyrimidinic site) lyase</fullName>
        <ecNumber evidence="2">4.2.99.18</ecNumber>
    </recommendedName>
</protein>
<dbReference type="InterPro" id="IPR052054">
    <property type="entry name" value="Oxidative_DNA_repair_enzyme"/>
</dbReference>
<evidence type="ECO:0000256" key="3">
    <source>
        <dbReference type="ARBA" id="ARBA00044632"/>
    </source>
</evidence>
<dbReference type="InterPro" id="IPR037046">
    <property type="entry name" value="AlkA_N_sf"/>
</dbReference>
<dbReference type="SMART" id="SM00478">
    <property type="entry name" value="ENDO3c"/>
    <property type="match status" value="1"/>
</dbReference>
<dbReference type="InterPro" id="IPR011257">
    <property type="entry name" value="DNA_glycosylase"/>
</dbReference>
<dbReference type="InterPro" id="IPR003265">
    <property type="entry name" value="HhH-GPD_domain"/>
</dbReference>
<proteinExistence type="inferred from homology"/>
<dbReference type="Proteomes" id="UP000272051">
    <property type="component" value="Unassembled WGS sequence"/>
</dbReference>
<comment type="catalytic activity">
    <reaction evidence="3">
        <text>2'-deoxyribonucleotide-(2'-deoxyribose 5'-phosphate)-2'-deoxyribonucleotide-DNA = a 3'-end 2'-deoxyribonucleotide-(2,3-dehydro-2,3-deoxyribose 5'-phosphate)-DNA + a 5'-end 5'-phospho-2'-deoxyribonucleoside-DNA + H(+)</text>
        <dbReference type="Rhea" id="RHEA:66592"/>
        <dbReference type="Rhea" id="RHEA-COMP:13180"/>
        <dbReference type="Rhea" id="RHEA-COMP:16897"/>
        <dbReference type="Rhea" id="RHEA-COMP:17067"/>
        <dbReference type="ChEBI" id="CHEBI:15378"/>
        <dbReference type="ChEBI" id="CHEBI:136412"/>
        <dbReference type="ChEBI" id="CHEBI:157695"/>
        <dbReference type="ChEBI" id="CHEBI:167181"/>
        <dbReference type="EC" id="4.2.99.18"/>
    </reaction>
</comment>
<organism evidence="5 6">
    <name type="scientific">Thermoproteota archaeon</name>
    <dbReference type="NCBI Taxonomy" id="2056631"/>
    <lineage>
        <taxon>Archaea</taxon>
        <taxon>Thermoproteota</taxon>
    </lineage>
</organism>
<dbReference type="GO" id="GO:0006284">
    <property type="term" value="P:base-excision repair"/>
    <property type="evidence" value="ECO:0007669"/>
    <property type="project" value="InterPro"/>
</dbReference>
<dbReference type="Gene3D" id="3.30.310.20">
    <property type="entry name" value="DNA-3-methyladenine glycosylase AlkA, N-terminal domain"/>
    <property type="match status" value="1"/>
</dbReference>
<dbReference type="PANTHER" id="PTHR10242">
    <property type="entry name" value="8-OXOGUANINE DNA GLYCOSYLASE"/>
    <property type="match status" value="1"/>
</dbReference>
<evidence type="ECO:0000256" key="1">
    <source>
        <dbReference type="ARBA" id="ARBA00010679"/>
    </source>
</evidence>
<comment type="similarity">
    <text evidence="1">Belongs to the type-1 OGG1 family.</text>
</comment>
<dbReference type="PANTHER" id="PTHR10242:SF2">
    <property type="entry name" value="N-GLYCOSYLASE_DNA LYASE"/>
    <property type="match status" value="1"/>
</dbReference>
<dbReference type="EC" id="4.2.99.18" evidence="2"/>
<dbReference type="Gene3D" id="1.10.340.30">
    <property type="entry name" value="Hypothetical protein, domain 2"/>
    <property type="match status" value="1"/>
</dbReference>
<evidence type="ECO:0000256" key="2">
    <source>
        <dbReference type="ARBA" id="ARBA00012720"/>
    </source>
</evidence>
<dbReference type="EMBL" id="QMQX01000008">
    <property type="protein sequence ID" value="RLE53517.1"/>
    <property type="molecule type" value="Genomic_DNA"/>
</dbReference>
<feature type="domain" description="HhH-GPD" evidence="4">
    <location>
        <begin position="129"/>
        <end position="288"/>
    </location>
</feature>
<accession>A0A497F246</accession>
<name>A0A497F246_9CREN</name>
<evidence type="ECO:0000313" key="5">
    <source>
        <dbReference type="EMBL" id="RLE53517.1"/>
    </source>
</evidence>
<dbReference type="AlphaFoldDB" id="A0A497F246"/>
<evidence type="ECO:0000259" key="4">
    <source>
        <dbReference type="SMART" id="SM00478"/>
    </source>
</evidence>
<gene>
    <name evidence="5" type="ORF">DRJ33_00780</name>
</gene>
<reference evidence="5 6" key="1">
    <citation type="submission" date="2018-06" db="EMBL/GenBank/DDBJ databases">
        <title>Extensive metabolic versatility and redundancy in microbially diverse, dynamic hydrothermal sediments.</title>
        <authorList>
            <person name="Dombrowski N."/>
            <person name="Teske A."/>
            <person name="Baker B.J."/>
        </authorList>
    </citation>
    <scope>NUCLEOTIDE SEQUENCE [LARGE SCALE GENOMIC DNA]</scope>
    <source>
        <strain evidence="5">B34_G17</strain>
    </source>
</reference>
<sequence>MILHRRFSIIVEPAEGYDFHLTARAYALPGEYDGVKARIPIFEKNSLAIAEVTCLSDGKLSVTCYSNTNIEKSFVEEKVRHVLAFDEDLSEYHAIIRGDPVLNAISSKFKGLRMKGVSNLWNAMLIAFCQQNASFKQGWRMYRNIVYNMGLKVGLEGGISVFVTPSPAMVVEQGLAKLREQGLGYRANYVLEAAKVFVEEESFEEKLSEVDVEAYAAIKKIRGLGVYSGRLALLLAQRRYSLTPLDRWTIRILSEIYAKKRLSLTEAEEEAKRLWGKWSGLSVYFMTIVLDAEVISKALQRIAEGRVEPSLCGVLTPMTLWQYSW</sequence>
<dbReference type="Pfam" id="PF00730">
    <property type="entry name" value="HhH-GPD"/>
    <property type="match status" value="1"/>
</dbReference>